<evidence type="ECO:0000256" key="3">
    <source>
        <dbReference type="ARBA" id="ARBA00023125"/>
    </source>
</evidence>
<evidence type="ECO:0000256" key="5">
    <source>
        <dbReference type="ARBA" id="ARBA00023242"/>
    </source>
</evidence>
<dbReference type="InterPro" id="IPR033897">
    <property type="entry name" value="SRF-like_MADS-box"/>
</dbReference>
<dbReference type="PANTHER" id="PTHR11945">
    <property type="entry name" value="MADS BOX PROTEIN"/>
    <property type="match status" value="1"/>
</dbReference>
<sequence length="324" mass="37627">MGRAKLNMELIGKEKSRNITFKKRKEGLMRKMHEFTTLCDVSACMIIYPPKQDKDTVEPEIWPQSIEELQRIIDIYKNKNKDSGNKTFGLSDFFHDRKRKIEEELAKLRKKNMEAKYPTCIDHVMKGLTEAQLREFYARLSNKAEYIKSRIEFLKQNDNGFDMNMMDMGHGRLIQRGIELEVINQQMHVPIHYPSIDHHQEMHSVNQNSMLMLLMNDNDCLQFGGLSNTSNIQCAYKRQVFYESTAAAGRGLVDNVMCHNPVPLARYYAVAPPVLPPVPPPYMQCAVMPGIAPPPPQLNSLKESDEQDDIFQYQIKNQRTMYYE</sequence>
<keyword evidence="9" id="KW-1185">Reference proteome</keyword>
<evidence type="ECO:0000256" key="6">
    <source>
        <dbReference type="SAM" id="Coils"/>
    </source>
</evidence>
<evidence type="ECO:0000313" key="8">
    <source>
        <dbReference type="EMBL" id="KAL2477624.1"/>
    </source>
</evidence>
<keyword evidence="6" id="KW-0175">Coiled coil</keyword>
<comment type="caution">
    <text evidence="8">The sequence shown here is derived from an EMBL/GenBank/DDBJ whole genome shotgun (WGS) entry which is preliminary data.</text>
</comment>
<dbReference type="SMART" id="SM00432">
    <property type="entry name" value="MADS"/>
    <property type="match status" value="1"/>
</dbReference>
<protein>
    <submittedName>
        <fullName evidence="8">MADS-box protein defh21-like</fullName>
    </submittedName>
</protein>
<proteinExistence type="predicted"/>
<evidence type="ECO:0000256" key="2">
    <source>
        <dbReference type="ARBA" id="ARBA00023015"/>
    </source>
</evidence>
<dbReference type="PROSITE" id="PS50066">
    <property type="entry name" value="MADS_BOX_2"/>
    <property type="match status" value="1"/>
</dbReference>
<dbReference type="PANTHER" id="PTHR11945:SF176">
    <property type="entry name" value="MADS-BOX TRANSCRIPTION FACTOR FAMILY PROTEIN"/>
    <property type="match status" value="1"/>
</dbReference>
<keyword evidence="4" id="KW-0804">Transcription</keyword>
<evidence type="ECO:0000313" key="9">
    <source>
        <dbReference type="Proteomes" id="UP001604277"/>
    </source>
</evidence>
<dbReference type="PRINTS" id="PR00404">
    <property type="entry name" value="MADSDOMAIN"/>
</dbReference>
<dbReference type="EMBL" id="JBFOLJ010000014">
    <property type="protein sequence ID" value="KAL2477624.1"/>
    <property type="molecule type" value="Genomic_DNA"/>
</dbReference>
<dbReference type="Pfam" id="PF00319">
    <property type="entry name" value="SRF-TF"/>
    <property type="match status" value="1"/>
</dbReference>
<dbReference type="CDD" id="cd00266">
    <property type="entry name" value="MADS_SRF_like"/>
    <property type="match status" value="1"/>
</dbReference>
<organism evidence="8 9">
    <name type="scientific">Forsythia ovata</name>
    <dbReference type="NCBI Taxonomy" id="205694"/>
    <lineage>
        <taxon>Eukaryota</taxon>
        <taxon>Viridiplantae</taxon>
        <taxon>Streptophyta</taxon>
        <taxon>Embryophyta</taxon>
        <taxon>Tracheophyta</taxon>
        <taxon>Spermatophyta</taxon>
        <taxon>Magnoliopsida</taxon>
        <taxon>eudicotyledons</taxon>
        <taxon>Gunneridae</taxon>
        <taxon>Pentapetalae</taxon>
        <taxon>asterids</taxon>
        <taxon>lamiids</taxon>
        <taxon>Lamiales</taxon>
        <taxon>Oleaceae</taxon>
        <taxon>Forsythieae</taxon>
        <taxon>Forsythia</taxon>
    </lineage>
</organism>
<gene>
    <name evidence="8" type="ORF">Fot_46638</name>
</gene>
<keyword evidence="2" id="KW-0805">Transcription regulation</keyword>
<feature type="coiled-coil region" evidence="6">
    <location>
        <begin position="66"/>
        <end position="111"/>
    </location>
</feature>
<dbReference type="GO" id="GO:0005634">
    <property type="term" value="C:nucleus"/>
    <property type="evidence" value="ECO:0007669"/>
    <property type="project" value="UniProtKB-SubCell"/>
</dbReference>
<dbReference type="GO" id="GO:0003677">
    <property type="term" value="F:DNA binding"/>
    <property type="evidence" value="ECO:0007669"/>
    <property type="project" value="UniProtKB-KW"/>
</dbReference>
<reference evidence="9" key="1">
    <citation type="submission" date="2024-07" db="EMBL/GenBank/DDBJ databases">
        <title>Two chromosome-level genome assemblies of Korean endemic species Abeliophyllum distichum and Forsythia ovata (Oleaceae).</title>
        <authorList>
            <person name="Jang H."/>
        </authorList>
    </citation>
    <scope>NUCLEOTIDE SEQUENCE [LARGE SCALE GENOMIC DNA]</scope>
</reference>
<evidence type="ECO:0000256" key="1">
    <source>
        <dbReference type="ARBA" id="ARBA00004123"/>
    </source>
</evidence>
<evidence type="ECO:0000256" key="4">
    <source>
        <dbReference type="ARBA" id="ARBA00023163"/>
    </source>
</evidence>
<feature type="domain" description="MADS-box" evidence="7">
    <location>
        <begin position="1"/>
        <end position="48"/>
    </location>
</feature>
<dbReference type="Gene3D" id="3.40.1810.10">
    <property type="entry name" value="Transcription factor, MADS-box"/>
    <property type="match status" value="1"/>
</dbReference>
<dbReference type="AlphaFoldDB" id="A0ABD1QRN1"/>
<name>A0ABD1QRN1_9LAMI</name>
<accession>A0ABD1QRN1</accession>
<dbReference type="SUPFAM" id="SSF55455">
    <property type="entry name" value="SRF-like"/>
    <property type="match status" value="1"/>
</dbReference>
<keyword evidence="3" id="KW-0238">DNA-binding</keyword>
<keyword evidence="5" id="KW-0539">Nucleus</keyword>
<dbReference type="Proteomes" id="UP001604277">
    <property type="component" value="Unassembled WGS sequence"/>
</dbReference>
<dbReference type="InterPro" id="IPR002100">
    <property type="entry name" value="TF_MADSbox"/>
</dbReference>
<dbReference type="InterPro" id="IPR036879">
    <property type="entry name" value="TF_MADSbox_sf"/>
</dbReference>
<evidence type="ECO:0000259" key="7">
    <source>
        <dbReference type="PROSITE" id="PS50066"/>
    </source>
</evidence>
<comment type="subcellular location">
    <subcellularLocation>
        <location evidence="1">Nucleus</location>
    </subcellularLocation>
</comment>